<evidence type="ECO:0000313" key="3">
    <source>
        <dbReference type="Proteomes" id="UP001379533"/>
    </source>
</evidence>
<organism evidence="2 3">
    <name type="scientific">Pendulispora brunnea</name>
    <dbReference type="NCBI Taxonomy" id="2905690"/>
    <lineage>
        <taxon>Bacteria</taxon>
        <taxon>Pseudomonadati</taxon>
        <taxon>Myxococcota</taxon>
        <taxon>Myxococcia</taxon>
        <taxon>Myxococcales</taxon>
        <taxon>Sorangiineae</taxon>
        <taxon>Pendulisporaceae</taxon>
        <taxon>Pendulispora</taxon>
    </lineage>
</organism>
<keyword evidence="1" id="KW-0472">Membrane</keyword>
<reference evidence="2 3" key="1">
    <citation type="submission" date="2021-12" db="EMBL/GenBank/DDBJ databases">
        <title>Discovery of the Pendulisporaceae a myxobacterial family with distinct sporulation behavior and unique specialized metabolism.</title>
        <authorList>
            <person name="Garcia R."/>
            <person name="Popoff A."/>
            <person name="Bader C.D."/>
            <person name="Loehr J."/>
            <person name="Walesch S."/>
            <person name="Walt C."/>
            <person name="Boldt J."/>
            <person name="Bunk B."/>
            <person name="Haeckl F.J.F.P.J."/>
            <person name="Gunesch A.P."/>
            <person name="Birkelbach J."/>
            <person name="Nuebel U."/>
            <person name="Pietschmann T."/>
            <person name="Bach T."/>
            <person name="Mueller R."/>
        </authorList>
    </citation>
    <scope>NUCLEOTIDE SEQUENCE [LARGE SCALE GENOMIC DNA]</scope>
    <source>
        <strain evidence="2 3">MSr12523</strain>
    </source>
</reference>
<sequence>MKNQDIMKLVKDEKGATAIEYGLLLVAILLIVAGAYKKLGKAVKGAANDAKGEF</sequence>
<gene>
    <name evidence="2" type="ORF">LZC95_06355</name>
</gene>
<keyword evidence="1" id="KW-1133">Transmembrane helix</keyword>
<keyword evidence="1" id="KW-0812">Transmembrane</keyword>
<evidence type="ECO:0000256" key="1">
    <source>
        <dbReference type="SAM" id="Phobius"/>
    </source>
</evidence>
<protein>
    <submittedName>
        <fullName evidence="2">Flp family type IVb pilin</fullName>
    </submittedName>
</protein>
<name>A0ABZ2KFX9_9BACT</name>
<dbReference type="Pfam" id="PF04964">
    <property type="entry name" value="Flp_Fap"/>
    <property type="match status" value="1"/>
</dbReference>
<dbReference type="Proteomes" id="UP001379533">
    <property type="component" value="Chromosome"/>
</dbReference>
<accession>A0ABZ2KFX9</accession>
<proteinExistence type="predicted"/>
<dbReference type="EMBL" id="CP089982">
    <property type="protein sequence ID" value="WXA96460.1"/>
    <property type="molecule type" value="Genomic_DNA"/>
</dbReference>
<feature type="transmembrane region" description="Helical" evidence="1">
    <location>
        <begin position="18"/>
        <end position="36"/>
    </location>
</feature>
<dbReference type="InterPro" id="IPR007047">
    <property type="entry name" value="Flp_Fap"/>
</dbReference>
<keyword evidence="3" id="KW-1185">Reference proteome</keyword>
<evidence type="ECO:0000313" key="2">
    <source>
        <dbReference type="EMBL" id="WXA96460.1"/>
    </source>
</evidence>
<dbReference type="RefSeq" id="WP_394847076.1">
    <property type="nucleotide sequence ID" value="NZ_CP089982.1"/>
</dbReference>